<proteinExistence type="predicted"/>
<dbReference type="InterPro" id="IPR006450">
    <property type="entry name" value="Phage_HK97_gp6-like"/>
</dbReference>
<evidence type="ECO:0000313" key="1">
    <source>
        <dbReference type="EMBL" id="QJA50976.1"/>
    </source>
</evidence>
<dbReference type="Gene3D" id="1.10.3230.30">
    <property type="entry name" value="Phage gp6-like head-tail connector protein"/>
    <property type="match status" value="1"/>
</dbReference>
<protein>
    <submittedName>
        <fullName evidence="1">Putative head-tail connector</fullName>
    </submittedName>
</protein>
<dbReference type="Pfam" id="PF05135">
    <property type="entry name" value="Phage_connect_1"/>
    <property type="match status" value="1"/>
</dbReference>
<organism evidence="1">
    <name type="scientific">viral metagenome</name>
    <dbReference type="NCBI Taxonomy" id="1070528"/>
    <lineage>
        <taxon>unclassified sequences</taxon>
        <taxon>metagenomes</taxon>
        <taxon>organismal metagenomes</taxon>
    </lineage>
</organism>
<evidence type="ECO:0000313" key="2">
    <source>
        <dbReference type="EMBL" id="QJH96363.1"/>
    </source>
</evidence>
<accession>A0A6H1ZSR3</accession>
<dbReference type="InterPro" id="IPR021146">
    <property type="entry name" value="Phage_gp6-like_head-tail"/>
</dbReference>
<name>A0A6H1ZSR3_9ZZZZ</name>
<sequence length="88" mass="9542">MTVTVAEAKAHLGILDDHQDVFISDLLTAATDACTRYIGTDDQPDPLPPIFDQAVKMTVAALYEGREGATVPEEAQALLNDLRPWVFG</sequence>
<dbReference type="EMBL" id="MT144648">
    <property type="protein sequence ID" value="QJH96363.1"/>
    <property type="molecule type" value="Genomic_DNA"/>
</dbReference>
<dbReference type="AlphaFoldDB" id="A0A6H1ZSR3"/>
<dbReference type="NCBIfam" id="TIGR01560">
    <property type="entry name" value="put_DNA_pack"/>
    <property type="match status" value="1"/>
</dbReference>
<reference evidence="1" key="1">
    <citation type="submission" date="2020-03" db="EMBL/GenBank/DDBJ databases">
        <title>The deep terrestrial virosphere.</title>
        <authorList>
            <person name="Holmfeldt K."/>
            <person name="Nilsson E."/>
            <person name="Simone D."/>
            <person name="Lopez-Fernandez M."/>
            <person name="Wu X."/>
            <person name="de Brujin I."/>
            <person name="Lundin D."/>
            <person name="Andersson A."/>
            <person name="Bertilsson S."/>
            <person name="Dopson M."/>
        </authorList>
    </citation>
    <scope>NUCLEOTIDE SEQUENCE</scope>
    <source>
        <strain evidence="1">TM448A01932</strain>
        <strain evidence="2">TM448B00709</strain>
    </source>
</reference>
<dbReference type="CDD" id="cd08054">
    <property type="entry name" value="gp6"/>
    <property type="match status" value="1"/>
</dbReference>
<gene>
    <name evidence="1" type="ORF">TM448A01932_0019</name>
    <name evidence="2" type="ORF">TM448B00709_0021</name>
</gene>
<dbReference type="EMBL" id="MT144228">
    <property type="protein sequence ID" value="QJA50976.1"/>
    <property type="molecule type" value="Genomic_DNA"/>
</dbReference>